<dbReference type="GO" id="GO:0008270">
    <property type="term" value="F:zinc ion binding"/>
    <property type="evidence" value="ECO:0007669"/>
    <property type="project" value="InterPro"/>
</dbReference>
<dbReference type="FunFam" id="3.30.2010.30:FF:000002">
    <property type="entry name" value="Putative aminopeptidase N"/>
    <property type="match status" value="1"/>
</dbReference>
<dbReference type="RefSeq" id="WP_014102756.1">
    <property type="nucleotide sequence ID" value="NC_016026.1"/>
</dbReference>
<dbReference type="EC" id="3.4.11.2" evidence="4"/>
<keyword evidence="10" id="KW-0862">Zinc</keyword>
<gene>
    <name evidence="18" type="primary">pepN</name>
    <name evidence="18" type="ordered locus">MICA_1210</name>
</gene>
<comment type="catalytic activity">
    <reaction evidence="1">
        <text>Release of an N-terminal amino acid, Xaa-|-Yaa- from a peptide, amide or arylamide. Xaa is preferably Ala, but may be most amino acids including Pro (slow action). When a terminal hydrophobic residue is followed by a prolyl residue, the two may be released as an intact Xaa-Pro dipeptide.</text>
        <dbReference type="EC" id="3.4.11.2"/>
    </reaction>
</comment>
<evidence type="ECO:0000256" key="13">
    <source>
        <dbReference type="ARBA" id="ARBA00059739"/>
    </source>
</evidence>
<keyword evidence="19" id="KW-1185">Reference proteome</keyword>
<evidence type="ECO:0000256" key="5">
    <source>
        <dbReference type="ARBA" id="ARBA00015611"/>
    </source>
</evidence>
<keyword evidence="6 18" id="KW-0031">Aminopeptidase</keyword>
<feature type="domain" description="Peptidase M1 alanyl aminopeptidase C-terminal" evidence="16">
    <location>
        <begin position="573"/>
        <end position="898"/>
    </location>
</feature>
<dbReference type="STRING" id="856793.MICA_1210"/>
<protein>
    <recommendedName>
        <fullName evidence="5">Aminopeptidase N</fullName>
        <ecNumber evidence="4">3.4.11.2</ecNumber>
    </recommendedName>
    <alternativeName>
        <fullName evidence="12">Alpha-aminoacylpeptide hydrolase</fullName>
    </alternativeName>
</protein>
<dbReference type="KEGG" id="mai:MICA_1210"/>
<dbReference type="Proteomes" id="UP000009286">
    <property type="component" value="Chromosome"/>
</dbReference>
<dbReference type="SUPFAM" id="SSF55486">
    <property type="entry name" value="Metalloproteases ('zincins'), catalytic domain"/>
    <property type="match status" value="1"/>
</dbReference>
<dbReference type="Gene3D" id="2.60.40.1840">
    <property type="match status" value="1"/>
</dbReference>
<evidence type="ECO:0000256" key="11">
    <source>
        <dbReference type="ARBA" id="ARBA00023049"/>
    </source>
</evidence>
<comment type="similarity">
    <text evidence="3">Belongs to the peptidase M1 family.</text>
</comment>
<dbReference type="InterPro" id="IPR014782">
    <property type="entry name" value="Peptidase_M1_dom"/>
</dbReference>
<dbReference type="FunFam" id="2.60.40.1840:FF:000001">
    <property type="entry name" value="Aminopeptidase N"/>
    <property type="match status" value="1"/>
</dbReference>
<dbReference type="Pfam" id="PF17432">
    <property type="entry name" value="DUF3458_C"/>
    <property type="match status" value="1"/>
</dbReference>
<dbReference type="InterPro" id="IPR001930">
    <property type="entry name" value="Peptidase_M1"/>
</dbReference>
<reference evidence="18 19" key="1">
    <citation type="journal article" date="2011" name="BMC Genomics">
        <title>Genomic insights into an obligate epibiotic bacterial predator: Micavibrio aeruginosavorus ARL-13.</title>
        <authorList>
            <person name="Wang Z."/>
            <person name="Kadouri D."/>
            <person name="Wu M."/>
        </authorList>
    </citation>
    <scope>NUCLEOTIDE SEQUENCE [LARGE SCALE GENOMIC DNA]</scope>
    <source>
        <strain evidence="18 19">ARL-13</strain>
    </source>
</reference>
<evidence type="ECO:0000256" key="12">
    <source>
        <dbReference type="ARBA" id="ARBA00029840"/>
    </source>
</evidence>
<dbReference type="OrthoDB" id="100605at2"/>
<dbReference type="Gene3D" id="3.30.2010.30">
    <property type="match status" value="1"/>
</dbReference>
<dbReference type="Pfam" id="PF11940">
    <property type="entry name" value="DUF3458"/>
    <property type="match status" value="1"/>
</dbReference>
<evidence type="ECO:0000256" key="6">
    <source>
        <dbReference type="ARBA" id="ARBA00022438"/>
    </source>
</evidence>
<dbReference type="NCBIfam" id="TIGR02414">
    <property type="entry name" value="pepN_proteo"/>
    <property type="match status" value="1"/>
</dbReference>
<dbReference type="InterPro" id="IPR038438">
    <property type="entry name" value="PepN_Ig-like_sf"/>
</dbReference>
<evidence type="ECO:0000259" key="15">
    <source>
        <dbReference type="Pfam" id="PF11940"/>
    </source>
</evidence>
<dbReference type="PANTHER" id="PTHR46322">
    <property type="entry name" value="PUROMYCIN-SENSITIVE AMINOPEPTIDASE"/>
    <property type="match status" value="1"/>
</dbReference>
<dbReference type="GO" id="GO:0016285">
    <property type="term" value="F:alanyl aminopeptidase activity"/>
    <property type="evidence" value="ECO:0007669"/>
    <property type="project" value="UniProtKB-EC"/>
</dbReference>
<dbReference type="HOGENOM" id="CLU_007993_2_0_5"/>
<evidence type="ECO:0000256" key="7">
    <source>
        <dbReference type="ARBA" id="ARBA00022670"/>
    </source>
</evidence>
<feature type="domain" description="Aminopeptidase N-like N-terminal" evidence="17">
    <location>
        <begin position="17"/>
        <end position="187"/>
    </location>
</feature>
<dbReference type="InterPro" id="IPR037144">
    <property type="entry name" value="Peptidase_M1_pepN_C_sf"/>
</dbReference>
<dbReference type="Pfam" id="PF17900">
    <property type="entry name" value="Peptidase_M1_N"/>
    <property type="match status" value="1"/>
</dbReference>
<evidence type="ECO:0000256" key="3">
    <source>
        <dbReference type="ARBA" id="ARBA00010136"/>
    </source>
</evidence>
<dbReference type="InterPro" id="IPR024601">
    <property type="entry name" value="Peptidase_M1_pepN_C"/>
</dbReference>
<dbReference type="Gene3D" id="2.60.40.1730">
    <property type="entry name" value="tricorn interacting facor f3 domain"/>
    <property type="match status" value="1"/>
</dbReference>
<keyword evidence="8" id="KW-0479">Metal-binding</keyword>
<feature type="domain" description="Peptidase M1 membrane alanine aminopeptidase" evidence="14">
    <location>
        <begin position="226"/>
        <end position="437"/>
    </location>
</feature>
<dbReference type="Gene3D" id="1.25.50.10">
    <property type="entry name" value="Peptidase M1, alanyl aminopeptidase, C-terminal domain"/>
    <property type="match status" value="1"/>
</dbReference>
<dbReference type="Gene3D" id="1.10.390.10">
    <property type="entry name" value="Neutral Protease Domain 2"/>
    <property type="match status" value="1"/>
</dbReference>
<dbReference type="SUPFAM" id="SSF63737">
    <property type="entry name" value="Leukotriene A4 hydrolase N-terminal domain"/>
    <property type="match status" value="1"/>
</dbReference>
<keyword evidence="7" id="KW-0645">Protease</keyword>
<dbReference type="Pfam" id="PF01433">
    <property type="entry name" value="Peptidase_M1"/>
    <property type="match status" value="1"/>
</dbReference>
<evidence type="ECO:0000259" key="14">
    <source>
        <dbReference type="Pfam" id="PF01433"/>
    </source>
</evidence>
<organism evidence="18 19">
    <name type="scientific">Micavibrio aeruginosavorus (strain ARL-13)</name>
    <dbReference type="NCBI Taxonomy" id="856793"/>
    <lineage>
        <taxon>Bacteria</taxon>
        <taxon>Pseudomonadati</taxon>
        <taxon>Bdellovibrionota</taxon>
        <taxon>Bdellovibrionia</taxon>
        <taxon>Bdellovibrionales</taxon>
        <taxon>Pseudobdellovibrionaceae</taxon>
        <taxon>Micavibrio</taxon>
    </lineage>
</organism>
<dbReference type="GO" id="GO:0008237">
    <property type="term" value="F:metallopeptidase activity"/>
    <property type="evidence" value="ECO:0007669"/>
    <property type="project" value="UniProtKB-KW"/>
</dbReference>
<comment type="cofactor">
    <cofactor evidence="2">
        <name>Zn(2+)</name>
        <dbReference type="ChEBI" id="CHEBI:29105"/>
    </cofactor>
</comment>
<dbReference type="InterPro" id="IPR012779">
    <property type="entry name" value="Peptidase_M1_pepN"/>
</dbReference>
<sequence>MRTDTPKTILLKDYQPPKYKVADVHLDIRIFAGKTLVTATTRFTKNHDGAEPLVLNGERLKLVSVAINGAATTNYTVDDKTLTIPHPGNEFTTVIETEICPEENTALEGLYMSGGNYCTQCEAEGFRTITYFPDRPDVMTIFTTRVEGDKKTCPVLLSNGNLIEDGDCGDGRHYAIWHDPFPKPCYLFALVAGDLVHIRDSFTTMSGRIVDLRIYVRAGDENQCDWAMESLKRSMEWDEKTYGREYQLDRFNIVAVSDFNMGAMENTSLNIFNTALVLARPETATDMDFERVEGVIAHEYFHNWTGNRVTCRDWFQLSLKEGLTVFRDQEFTADMNSRGVKRIDDVVRLRNMQFPEDAGPMAHPIRPDNYIEINNFYTLTVYEKGAEVIRMQHTLLGDDKYRKATDLYFDRYDGMAVTCDDFLQCMQDSSGVDLSQFKLWYSQAGTPEVTAEGHYDAAAKTYHLTLSQTVPPTPGQPDKKPMHIPVMVGLVGPNGHDLDVTPPPSVIPAKAGIHTNQTMDSGLRRNDEKGVSYLLELKDSKQTFTFKNVAVKPVPSILRGFSAPVKLHTNLSDDDYRFLMVHDSDGFNRWESGQILALRMMGRMIDTVESGGAAVTDPAFIDSYGLMLDQANASNADRALMARALSLPDLAIIAQQRKIVDPDTIFTVRRRVLHDLAARYRDQIQAIYDSCNTPTTYSNDAESAGRRALKNVCLRLLMNGPNPPVSLARQQYESANNMTDRVAALSVLAETDGADRDAVFADFFKRFEQYPLVIDKWFSLQASAPIPSTLDRIATLKDHPAFSLLNPNRVRSLFAAFAMNNPVCFHAKDGRGYDILTNAIIALNTKNPQIAARLLGPLREWRRYTPDRQAKMKAALERILAQENLSPDVFEIVSKTLK</sequence>
<dbReference type="PANTHER" id="PTHR46322:SF1">
    <property type="entry name" value="PUROMYCIN-SENSITIVE AMINOPEPTIDASE"/>
    <property type="match status" value="1"/>
</dbReference>
<dbReference type="CDD" id="cd09600">
    <property type="entry name" value="M1_APN"/>
    <property type="match status" value="1"/>
</dbReference>
<evidence type="ECO:0000313" key="19">
    <source>
        <dbReference type="Proteomes" id="UP000009286"/>
    </source>
</evidence>
<evidence type="ECO:0000256" key="8">
    <source>
        <dbReference type="ARBA" id="ARBA00022723"/>
    </source>
</evidence>
<evidence type="ECO:0000256" key="1">
    <source>
        <dbReference type="ARBA" id="ARBA00000098"/>
    </source>
</evidence>
<evidence type="ECO:0000256" key="9">
    <source>
        <dbReference type="ARBA" id="ARBA00022801"/>
    </source>
</evidence>
<evidence type="ECO:0000259" key="17">
    <source>
        <dbReference type="Pfam" id="PF17900"/>
    </source>
</evidence>
<feature type="domain" description="Peptidase M1 alanyl aminopeptidase Ig-like fold" evidence="15">
    <location>
        <begin position="445"/>
        <end position="569"/>
    </location>
</feature>
<dbReference type="InterPro" id="IPR042097">
    <property type="entry name" value="Aminopeptidase_N-like_N_sf"/>
</dbReference>
<evidence type="ECO:0000313" key="18">
    <source>
        <dbReference type="EMBL" id="AEP09533.1"/>
    </source>
</evidence>
<dbReference type="GO" id="GO:0006508">
    <property type="term" value="P:proteolysis"/>
    <property type="evidence" value="ECO:0007669"/>
    <property type="project" value="UniProtKB-KW"/>
</dbReference>
<dbReference type="EMBL" id="CP002382">
    <property type="protein sequence ID" value="AEP09533.1"/>
    <property type="molecule type" value="Genomic_DNA"/>
</dbReference>
<accession>G2KRH1</accession>
<dbReference type="FunFam" id="1.10.390.10:FF:000002">
    <property type="entry name" value="Aminopeptidase N"/>
    <property type="match status" value="1"/>
</dbReference>
<dbReference type="FunFam" id="2.60.40.1730:FF:000005">
    <property type="entry name" value="Aminopeptidase N"/>
    <property type="match status" value="1"/>
</dbReference>
<evidence type="ECO:0000256" key="4">
    <source>
        <dbReference type="ARBA" id="ARBA00012564"/>
    </source>
</evidence>
<comment type="function">
    <text evidence="13">Aminopeptidase N is involved in the degradation of intracellular peptides generated by protein breakdown during normal growth as well as in response to nutrient starvation.</text>
</comment>
<proteinExistence type="inferred from homology"/>
<evidence type="ECO:0000256" key="2">
    <source>
        <dbReference type="ARBA" id="ARBA00001947"/>
    </source>
</evidence>
<keyword evidence="9 18" id="KW-0378">Hydrolase</keyword>
<dbReference type="InterPro" id="IPR027268">
    <property type="entry name" value="Peptidase_M4/M1_CTD_sf"/>
</dbReference>
<dbReference type="AlphaFoldDB" id="G2KRH1"/>
<keyword evidence="11" id="KW-0482">Metalloprotease</keyword>
<dbReference type="PRINTS" id="PR00756">
    <property type="entry name" value="ALADIPTASE"/>
</dbReference>
<evidence type="ECO:0000259" key="16">
    <source>
        <dbReference type="Pfam" id="PF17432"/>
    </source>
</evidence>
<dbReference type="InterPro" id="IPR045357">
    <property type="entry name" value="Aminopeptidase_N-like_N"/>
</dbReference>
<dbReference type="InterPro" id="IPR035414">
    <property type="entry name" value="Peptidase_M1_pepN_Ig-like"/>
</dbReference>
<name>G2KRH1_MICAA</name>
<dbReference type="eggNOG" id="COG0308">
    <property type="taxonomic scope" value="Bacteria"/>
</dbReference>
<evidence type="ECO:0000256" key="10">
    <source>
        <dbReference type="ARBA" id="ARBA00022833"/>
    </source>
</evidence>
<dbReference type="MEROPS" id="M01.005"/>